<evidence type="ECO:0000313" key="10">
    <source>
        <dbReference type="Proteomes" id="UP000037267"/>
    </source>
</evidence>
<evidence type="ECO:0000256" key="3">
    <source>
        <dbReference type="ARBA" id="ARBA00022598"/>
    </source>
</evidence>
<dbReference type="UniPathway" id="UPA00028">
    <property type="reaction ID" value="UER00005"/>
</dbReference>
<sequence length="283" mass="32104">MSLIKTIDKLKNEIRNIQNGKILNIGFVPTMGYLHEGHLSLIKKAREDNDLVVVSIFVNPTQFGKNEDLDSYPKDIDRDFKLAVDSGADIVFNPEVEEIYTKNSCTFVNVEGDLTKKLCGLSRPTHFKGVTTIVAKLFNIVRPKNAYFGEKDAQQVAIIEKMVEDLNFDINIISCPLVREDDGLALSSRNVYLSKEEREQALILSESLFKAKELYLNGEKDAKKLKEFIENKINSKNLARIDYVEILDAKTLEEIDVIKTKTIIALAVKFGKTRLIDNIYLEV</sequence>
<keyword evidence="8" id="KW-0963">Cytoplasm</keyword>
<evidence type="ECO:0000256" key="5">
    <source>
        <dbReference type="ARBA" id="ARBA00022741"/>
    </source>
</evidence>
<comment type="subcellular location">
    <subcellularLocation>
        <location evidence="8">Cytoplasm</location>
    </subcellularLocation>
</comment>
<dbReference type="Gene3D" id="3.40.50.620">
    <property type="entry name" value="HUPs"/>
    <property type="match status" value="1"/>
</dbReference>
<dbReference type="InterPro" id="IPR042176">
    <property type="entry name" value="Pantoate_ligase_C"/>
</dbReference>
<dbReference type="Pfam" id="PF02569">
    <property type="entry name" value="Pantoate_ligase"/>
    <property type="match status" value="1"/>
</dbReference>
<dbReference type="Gene3D" id="3.30.1300.10">
    <property type="entry name" value="Pantoate-beta-alanine ligase, C-terminal domain"/>
    <property type="match status" value="1"/>
</dbReference>
<keyword evidence="3 8" id="KW-0436">Ligase</keyword>
<feature type="binding site" evidence="8">
    <location>
        <begin position="149"/>
        <end position="152"/>
    </location>
    <ligand>
        <name>ATP</name>
        <dbReference type="ChEBI" id="CHEBI:30616"/>
    </ligand>
</feature>
<comment type="caution">
    <text evidence="9">The sequence shown here is derived from an EMBL/GenBank/DDBJ whole genome shotgun (WGS) entry which is preliminary data.</text>
</comment>
<dbReference type="SUPFAM" id="SSF52374">
    <property type="entry name" value="Nucleotidylyl transferase"/>
    <property type="match status" value="1"/>
</dbReference>
<evidence type="ECO:0000256" key="7">
    <source>
        <dbReference type="ARBA" id="ARBA00048258"/>
    </source>
</evidence>
<evidence type="ECO:0000256" key="4">
    <source>
        <dbReference type="ARBA" id="ARBA00022655"/>
    </source>
</evidence>
<dbReference type="EMBL" id="LGSS01000004">
    <property type="protein sequence ID" value="KNF09024.1"/>
    <property type="molecule type" value="Genomic_DNA"/>
</dbReference>
<dbReference type="STRING" id="1503.CLPU_4c00700"/>
<feature type="binding site" evidence="8">
    <location>
        <position position="62"/>
    </location>
    <ligand>
        <name>(R)-pantoate</name>
        <dbReference type="ChEBI" id="CHEBI:15980"/>
    </ligand>
</feature>
<feature type="active site" description="Proton donor" evidence="8">
    <location>
        <position position="38"/>
    </location>
</feature>
<accession>A0A0L0WC22</accession>
<dbReference type="GO" id="GO:0005524">
    <property type="term" value="F:ATP binding"/>
    <property type="evidence" value="ECO:0007669"/>
    <property type="project" value="UniProtKB-KW"/>
</dbReference>
<proteinExistence type="inferred from homology"/>
<protein>
    <recommendedName>
        <fullName evidence="8">Pantothenate synthetase</fullName>
        <shortName evidence="8">PS</shortName>
        <ecNumber evidence="8">6.3.2.1</ecNumber>
    </recommendedName>
    <alternativeName>
        <fullName evidence="8">Pantoate--beta-alanine ligase</fullName>
    </alternativeName>
    <alternativeName>
        <fullName evidence="8">Pantoate-activating enzyme</fullName>
    </alternativeName>
</protein>
<dbReference type="GO" id="GO:0004592">
    <property type="term" value="F:pantoate-beta-alanine ligase activity"/>
    <property type="evidence" value="ECO:0007669"/>
    <property type="project" value="UniProtKB-UniRule"/>
</dbReference>
<comment type="subunit">
    <text evidence="8">Homodimer.</text>
</comment>
<evidence type="ECO:0000256" key="2">
    <source>
        <dbReference type="ARBA" id="ARBA00009256"/>
    </source>
</evidence>
<keyword evidence="4 8" id="KW-0566">Pantothenate biosynthesis</keyword>
<organism evidence="9 10">
    <name type="scientific">Gottschalkia purinilytica</name>
    <name type="common">Clostridium purinilyticum</name>
    <dbReference type="NCBI Taxonomy" id="1503"/>
    <lineage>
        <taxon>Bacteria</taxon>
        <taxon>Bacillati</taxon>
        <taxon>Bacillota</taxon>
        <taxon>Tissierellia</taxon>
        <taxon>Tissierellales</taxon>
        <taxon>Gottschalkiaceae</taxon>
        <taxon>Gottschalkia</taxon>
    </lineage>
</organism>
<dbReference type="FunFam" id="3.40.50.620:FF:000013">
    <property type="entry name" value="Pantothenate synthetase"/>
    <property type="match status" value="1"/>
</dbReference>
<feature type="binding site" evidence="8">
    <location>
        <position position="178"/>
    </location>
    <ligand>
        <name>ATP</name>
        <dbReference type="ChEBI" id="CHEBI:30616"/>
    </ligand>
</feature>
<dbReference type="HAMAP" id="MF_00158">
    <property type="entry name" value="PanC"/>
    <property type="match status" value="1"/>
</dbReference>
<evidence type="ECO:0000256" key="8">
    <source>
        <dbReference type="HAMAP-Rule" id="MF_00158"/>
    </source>
</evidence>
<dbReference type="InterPro" id="IPR014729">
    <property type="entry name" value="Rossmann-like_a/b/a_fold"/>
</dbReference>
<feature type="binding site" evidence="8">
    <location>
        <begin position="31"/>
        <end position="38"/>
    </location>
    <ligand>
        <name>ATP</name>
        <dbReference type="ChEBI" id="CHEBI:30616"/>
    </ligand>
</feature>
<keyword evidence="10" id="KW-1185">Reference proteome</keyword>
<reference evidence="10" key="1">
    <citation type="submission" date="2015-07" db="EMBL/GenBank/DDBJ databases">
        <title>Draft genome sequence of the purine-degrading Gottschalkia purinilyticum DSM 1384 (formerly Clostridium purinilyticum).</title>
        <authorList>
            <person name="Poehlein A."/>
            <person name="Schiel-Bengelsdorf B."/>
            <person name="Bengelsdorf F.R."/>
            <person name="Daniel R."/>
            <person name="Duerre P."/>
        </authorList>
    </citation>
    <scope>NUCLEOTIDE SEQUENCE [LARGE SCALE GENOMIC DNA]</scope>
    <source>
        <strain evidence="10">DSM 1384</strain>
    </source>
</reference>
<dbReference type="AlphaFoldDB" id="A0A0L0WC22"/>
<dbReference type="InterPro" id="IPR003721">
    <property type="entry name" value="Pantoate_ligase"/>
</dbReference>
<evidence type="ECO:0000256" key="1">
    <source>
        <dbReference type="ARBA" id="ARBA00004990"/>
    </source>
</evidence>
<name>A0A0L0WC22_GOTPU</name>
<dbReference type="PANTHER" id="PTHR21299:SF1">
    <property type="entry name" value="PANTOATE--BETA-ALANINE LIGASE"/>
    <property type="match status" value="1"/>
</dbReference>
<dbReference type="NCBIfam" id="TIGR00018">
    <property type="entry name" value="panC"/>
    <property type="match status" value="1"/>
</dbReference>
<comment type="pathway">
    <text evidence="1 8">Cofactor biosynthesis; (R)-pantothenate biosynthesis; (R)-pantothenate from (R)-pantoate and beta-alanine: step 1/1.</text>
</comment>
<dbReference type="OrthoDB" id="9773087at2"/>
<dbReference type="FunFam" id="3.30.1300.10:FF:000001">
    <property type="entry name" value="Pantothenate synthetase"/>
    <property type="match status" value="1"/>
</dbReference>
<keyword evidence="6 8" id="KW-0067">ATP-binding</keyword>
<feature type="binding site" evidence="8">
    <location>
        <begin position="186"/>
        <end position="189"/>
    </location>
    <ligand>
        <name>ATP</name>
        <dbReference type="ChEBI" id="CHEBI:30616"/>
    </ligand>
</feature>
<keyword evidence="5 8" id="KW-0547">Nucleotide-binding</keyword>
<dbReference type="RefSeq" id="WP_050354603.1">
    <property type="nucleotide sequence ID" value="NZ_LGSS01000004.1"/>
</dbReference>
<dbReference type="PATRIC" id="fig|1503.3.peg.2293"/>
<comment type="function">
    <text evidence="8">Catalyzes the condensation of pantoate with beta-alanine in an ATP-dependent reaction via a pantoyl-adenylate intermediate.</text>
</comment>
<dbReference type="GO" id="GO:0005829">
    <property type="term" value="C:cytosol"/>
    <property type="evidence" value="ECO:0007669"/>
    <property type="project" value="TreeGrafter"/>
</dbReference>
<dbReference type="GO" id="GO:0015940">
    <property type="term" value="P:pantothenate biosynthetic process"/>
    <property type="evidence" value="ECO:0007669"/>
    <property type="project" value="UniProtKB-UniRule"/>
</dbReference>
<dbReference type="EC" id="6.3.2.1" evidence="8"/>
<evidence type="ECO:0000256" key="6">
    <source>
        <dbReference type="ARBA" id="ARBA00022840"/>
    </source>
</evidence>
<evidence type="ECO:0000313" key="9">
    <source>
        <dbReference type="EMBL" id="KNF09024.1"/>
    </source>
</evidence>
<feature type="binding site" evidence="8">
    <location>
        <position position="62"/>
    </location>
    <ligand>
        <name>beta-alanine</name>
        <dbReference type="ChEBI" id="CHEBI:57966"/>
    </ligand>
</feature>
<dbReference type="PANTHER" id="PTHR21299">
    <property type="entry name" value="CYTIDYLATE KINASE/PANTOATE-BETA-ALANINE LIGASE"/>
    <property type="match status" value="1"/>
</dbReference>
<comment type="miscellaneous">
    <text evidence="8">The reaction proceeds by a bi uni uni bi ping pong mechanism.</text>
</comment>
<comment type="catalytic activity">
    <reaction evidence="7 8">
        <text>(R)-pantoate + beta-alanine + ATP = (R)-pantothenate + AMP + diphosphate + H(+)</text>
        <dbReference type="Rhea" id="RHEA:10912"/>
        <dbReference type="ChEBI" id="CHEBI:15378"/>
        <dbReference type="ChEBI" id="CHEBI:15980"/>
        <dbReference type="ChEBI" id="CHEBI:29032"/>
        <dbReference type="ChEBI" id="CHEBI:30616"/>
        <dbReference type="ChEBI" id="CHEBI:33019"/>
        <dbReference type="ChEBI" id="CHEBI:57966"/>
        <dbReference type="ChEBI" id="CHEBI:456215"/>
        <dbReference type="EC" id="6.3.2.1"/>
    </reaction>
</comment>
<dbReference type="CDD" id="cd00560">
    <property type="entry name" value="PanC"/>
    <property type="match status" value="1"/>
</dbReference>
<gene>
    <name evidence="8 9" type="primary">panC</name>
    <name evidence="9" type="ORF">CLPU_4c00700</name>
</gene>
<feature type="binding site" evidence="8">
    <location>
        <position position="155"/>
    </location>
    <ligand>
        <name>(R)-pantoate</name>
        <dbReference type="ChEBI" id="CHEBI:15980"/>
    </ligand>
</feature>
<dbReference type="Proteomes" id="UP000037267">
    <property type="component" value="Unassembled WGS sequence"/>
</dbReference>
<dbReference type="InterPro" id="IPR004821">
    <property type="entry name" value="Cyt_trans-like"/>
</dbReference>
<dbReference type="NCBIfam" id="TIGR00125">
    <property type="entry name" value="cyt_tran_rel"/>
    <property type="match status" value="1"/>
</dbReference>
<comment type="similarity">
    <text evidence="2 8">Belongs to the pantothenate synthetase family.</text>
</comment>